<feature type="domain" description="Metallo-beta-lactamase" evidence="1">
    <location>
        <begin position="25"/>
        <end position="200"/>
    </location>
</feature>
<dbReference type="SMART" id="SM00849">
    <property type="entry name" value="Lactamase_B"/>
    <property type="match status" value="1"/>
</dbReference>
<proteinExistence type="predicted"/>
<evidence type="ECO:0000259" key="1">
    <source>
        <dbReference type="SMART" id="SM00849"/>
    </source>
</evidence>
<dbReference type="PANTHER" id="PTHR42663:SF4">
    <property type="entry name" value="SLL1036 PROTEIN"/>
    <property type="match status" value="1"/>
</dbReference>
<comment type="caution">
    <text evidence="2">The sequence shown here is derived from an EMBL/GenBank/DDBJ whole genome shotgun (WGS) entry which is preliminary data.</text>
</comment>
<protein>
    <recommendedName>
        <fullName evidence="1">Metallo-beta-lactamase domain-containing protein</fullName>
    </recommendedName>
</protein>
<sequence length="281" mass="32107">MKIRFWGTRGSIASPGPETIKYGGNTSCLEVRLANGKLIILDAGTGIRKLGIKLFQEPGPVKATFLITHAHWDHIEGFPYFQPAYVEGSKFSVIGCHRASKKIESIFYNMMEGVYFPVLFEELKAEFDFKDFCKGEFDVGDAHITVLPTNHPGDTQAYKIRENNISIVYMTDNDPYSPIFQKISFSRMAEFCADVDLLVHDTMFTKEEWEMFRTWGHSSVDAALDLATKAGVKRFALFHHDPEHSDQKVDQMVRYSREFIKEKNCDIRCFGAQEGMEFELP</sequence>
<evidence type="ECO:0000313" key="3">
    <source>
        <dbReference type="Proteomes" id="UP000179266"/>
    </source>
</evidence>
<dbReference type="Pfam" id="PF12706">
    <property type="entry name" value="Lactamase_B_2"/>
    <property type="match status" value="1"/>
</dbReference>
<organism evidence="2 3">
    <name type="scientific">Candidatus Schekmanbacteria bacterium RBG_13_48_7</name>
    <dbReference type="NCBI Taxonomy" id="1817878"/>
    <lineage>
        <taxon>Bacteria</taxon>
        <taxon>Candidatus Schekmaniibacteriota</taxon>
    </lineage>
</organism>
<dbReference type="Proteomes" id="UP000179266">
    <property type="component" value="Unassembled WGS sequence"/>
</dbReference>
<dbReference type="SUPFAM" id="SSF56281">
    <property type="entry name" value="Metallo-hydrolase/oxidoreductase"/>
    <property type="match status" value="1"/>
</dbReference>
<dbReference type="PANTHER" id="PTHR42663">
    <property type="entry name" value="HYDROLASE C777.06C-RELATED-RELATED"/>
    <property type="match status" value="1"/>
</dbReference>
<accession>A0A1F7RPZ8</accession>
<dbReference type="Gene3D" id="3.60.15.10">
    <property type="entry name" value="Ribonuclease Z/Hydroxyacylglutathione hydrolase-like"/>
    <property type="match status" value="1"/>
</dbReference>
<dbReference type="EMBL" id="MGDD01000261">
    <property type="protein sequence ID" value="OGL43632.1"/>
    <property type="molecule type" value="Genomic_DNA"/>
</dbReference>
<name>A0A1F7RPZ8_9BACT</name>
<gene>
    <name evidence="2" type="ORF">A2161_05715</name>
</gene>
<dbReference type="InterPro" id="IPR001279">
    <property type="entry name" value="Metallo-B-lactamas"/>
</dbReference>
<dbReference type="AlphaFoldDB" id="A0A1F7RPZ8"/>
<reference evidence="2 3" key="1">
    <citation type="journal article" date="2016" name="Nat. Commun.">
        <title>Thousands of microbial genomes shed light on interconnected biogeochemical processes in an aquifer system.</title>
        <authorList>
            <person name="Anantharaman K."/>
            <person name="Brown C.T."/>
            <person name="Hug L.A."/>
            <person name="Sharon I."/>
            <person name="Castelle C.J."/>
            <person name="Probst A.J."/>
            <person name="Thomas B.C."/>
            <person name="Singh A."/>
            <person name="Wilkins M.J."/>
            <person name="Karaoz U."/>
            <person name="Brodie E.L."/>
            <person name="Williams K.H."/>
            <person name="Hubbard S.S."/>
            <person name="Banfield J.F."/>
        </authorList>
    </citation>
    <scope>NUCLEOTIDE SEQUENCE [LARGE SCALE GENOMIC DNA]</scope>
</reference>
<evidence type="ECO:0000313" key="2">
    <source>
        <dbReference type="EMBL" id="OGL43632.1"/>
    </source>
</evidence>
<dbReference type="CDD" id="cd07715">
    <property type="entry name" value="TaR3-like_MBL-fold"/>
    <property type="match status" value="1"/>
</dbReference>
<dbReference type="InterPro" id="IPR036866">
    <property type="entry name" value="RibonucZ/Hydroxyglut_hydro"/>
</dbReference>